<accession>A0A7W9SP35</accession>
<dbReference type="PANTHER" id="PTHR43133:SF8">
    <property type="entry name" value="RNA POLYMERASE SIGMA FACTOR HI_1459-RELATED"/>
    <property type="match status" value="1"/>
</dbReference>
<comment type="function">
    <text evidence="7">Sigma factors are initiation factors that promote the attachment of RNA polymerase to specific initiation sites and are then released. Sigma-S contributes to the protection against external stress, thus playing a role in cellular fitness and survival.</text>
</comment>
<comment type="caution">
    <text evidence="9">The sequence shown here is derived from an EMBL/GenBank/DDBJ whole genome shotgun (WGS) entry which is preliminary data.</text>
</comment>
<evidence type="ECO:0000256" key="7">
    <source>
        <dbReference type="ARBA" id="ARBA00024701"/>
    </source>
</evidence>
<dbReference type="GO" id="GO:0016987">
    <property type="term" value="F:sigma factor activity"/>
    <property type="evidence" value="ECO:0007669"/>
    <property type="project" value="UniProtKB-KW"/>
</dbReference>
<evidence type="ECO:0000313" key="10">
    <source>
        <dbReference type="Proteomes" id="UP000520814"/>
    </source>
</evidence>
<evidence type="ECO:0000313" key="9">
    <source>
        <dbReference type="EMBL" id="MBB6050217.1"/>
    </source>
</evidence>
<dbReference type="InterPro" id="IPR039425">
    <property type="entry name" value="RNA_pol_sigma-70-like"/>
</dbReference>
<organism evidence="9 10">
    <name type="scientific">Armatimonas rosea</name>
    <dbReference type="NCBI Taxonomy" id="685828"/>
    <lineage>
        <taxon>Bacteria</taxon>
        <taxon>Bacillati</taxon>
        <taxon>Armatimonadota</taxon>
        <taxon>Armatimonadia</taxon>
        <taxon>Armatimonadales</taxon>
        <taxon>Armatimonadaceae</taxon>
        <taxon>Armatimonas</taxon>
    </lineage>
</organism>
<feature type="domain" description="RNA polymerase sigma-70 region 2" evidence="8">
    <location>
        <begin position="35"/>
        <end position="100"/>
    </location>
</feature>
<dbReference type="Proteomes" id="UP000520814">
    <property type="component" value="Unassembled WGS sequence"/>
</dbReference>
<keyword evidence="5" id="KW-0238">DNA-binding</keyword>
<proteinExistence type="inferred from homology"/>
<dbReference type="Pfam" id="PF04542">
    <property type="entry name" value="Sigma70_r2"/>
    <property type="match status" value="1"/>
</dbReference>
<dbReference type="EMBL" id="JACHGW010000002">
    <property type="protein sequence ID" value="MBB6050217.1"/>
    <property type="molecule type" value="Genomic_DNA"/>
</dbReference>
<keyword evidence="4" id="KW-0731">Sigma factor</keyword>
<evidence type="ECO:0000256" key="5">
    <source>
        <dbReference type="ARBA" id="ARBA00023125"/>
    </source>
</evidence>
<dbReference type="InterPro" id="IPR007627">
    <property type="entry name" value="RNA_pol_sigma70_r2"/>
</dbReference>
<dbReference type="Gene3D" id="1.10.1740.10">
    <property type="match status" value="1"/>
</dbReference>
<dbReference type="RefSeq" id="WP_184194761.1">
    <property type="nucleotide sequence ID" value="NZ_JACHGW010000002.1"/>
</dbReference>
<sequence length="200" mass="22775">MNTATIDKGILHQDTLTLQRAKQGDTRAQERLRKSLTPRLESLAGYYASRTGMDANDLLQEAWVAVYEVLPTVDMTIGTPSQYLLKHARWQILDHIRWNKKRSHEALEDLTVETEEHTQNNFATRANLPGADEVETRLMLEILETRLNTRQRAILRGLLEGRTWRQIGDSLGCTSANVAYHVRGIRQAYADVTQTACMVD</sequence>
<comment type="similarity">
    <text evidence="1">Belongs to the sigma-70 factor family.</text>
</comment>
<protein>
    <recommendedName>
        <fullName evidence="2">RNA polymerase sigma factor SigS</fullName>
    </recommendedName>
</protein>
<keyword evidence="3" id="KW-0805">Transcription regulation</keyword>
<dbReference type="PANTHER" id="PTHR43133">
    <property type="entry name" value="RNA POLYMERASE ECF-TYPE SIGMA FACTO"/>
    <property type="match status" value="1"/>
</dbReference>
<dbReference type="InterPro" id="IPR036388">
    <property type="entry name" value="WH-like_DNA-bd_sf"/>
</dbReference>
<dbReference type="AlphaFoldDB" id="A0A7W9SP35"/>
<dbReference type="InterPro" id="IPR016032">
    <property type="entry name" value="Sig_transdc_resp-reg_C-effctor"/>
</dbReference>
<dbReference type="InterPro" id="IPR013325">
    <property type="entry name" value="RNA_pol_sigma_r2"/>
</dbReference>
<evidence type="ECO:0000259" key="8">
    <source>
        <dbReference type="Pfam" id="PF04542"/>
    </source>
</evidence>
<reference evidence="9 10" key="1">
    <citation type="submission" date="2020-08" db="EMBL/GenBank/DDBJ databases">
        <title>Genomic Encyclopedia of Type Strains, Phase IV (KMG-IV): sequencing the most valuable type-strain genomes for metagenomic binning, comparative biology and taxonomic classification.</title>
        <authorList>
            <person name="Goeker M."/>
        </authorList>
    </citation>
    <scope>NUCLEOTIDE SEQUENCE [LARGE SCALE GENOMIC DNA]</scope>
    <source>
        <strain evidence="9 10">DSM 23562</strain>
    </source>
</reference>
<dbReference type="GO" id="GO:0006352">
    <property type="term" value="P:DNA-templated transcription initiation"/>
    <property type="evidence" value="ECO:0007669"/>
    <property type="project" value="InterPro"/>
</dbReference>
<keyword evidence="6" id="KW-0804">Transcription</keyword>
<keyword evidence="10" id="KW-1185">Reference proteome</keyword>
<gene>
    <name evidence="9" type="ORF">HNQ39_002008</name>
</gene>
<evidence type="ECO:0000256" key="2">
    <source>
        <dbReference type="ARBA" id="ARBA00021245"/>
    </source>
</evidence>
<dbReference type="InterPro" id="IPR014284">
    <property type="entry name" value="RNA_pol_sigma-70_dom"/>
</dbReference>
<dbReference type="SUPFAM" id="SSF46894">
    <property type="entry name" value="C-terminal effector domain of the bipartite response regulators"/>
    <property type="match status" value="1"/>
</dbReference>
<dbReference type="NCBIfam" id="TIGR02937">
    <property type="entry name" value="sigma70-ECF"/>
    <property type="match status" value="1"/>
</dbReference>
<name>A0A7W9SP35_ARMRO</name>
<evidence type="ECO:0000256" key="1">
    <source>
        <dbReference type="ARBA" id="ARBA00007788"/>
    </source>
</evidence>
<evidence type="ECO:0000256" key="3">
    <source>
        <dbReference type="ARBA" id="ARBA00023015"/>
    </source>
</evidence>
<evidence type="ECO:0000256" key="4">
    <source>
        <dbReference type="ARBA" id="ARBA00023082"/>
    </source>
</evidence>
<evidence type="ECO:0000256" key="6">
    <source>
        <dbReference type="ARBA" id="ARBA00023163"/>
    </source>
</evidence>
<dbReference type="Gene3D" id="1.10.10.10">
    <property type="entry name" value="Winged helix-like DNA-binding domain superfamily/Winged helix DNA-binding domain"/>
    <property type="match status" value="1"/>
</dbReference>
<dbReference type="SUPFAM" id="SSF88946">
    <property type="entry name" value="Sigma2 domain of RNA polymerase sigma factors"/>
    <property type="match status" value="1"/>
</dbReference>
<dbReference type="GO" id="GO:0003677">
    <property type="term" value="F:DNA binding"/>
    <property type="evidence" value="ECO:0007669"/>
    <property type="project" value="UniProtKB-KW"/>
</dbReference>